<dbReference type="EMBL" id="CP001861">
    <property type="protein sequence ID" value="ADB63082.1"/>
    <property type="molecule type" value="Genomic_DNA"/>
</dbReference>
<organism evidence="2 3">
    <name type="scientific">Haloterrigena turkmenica (strain ATCC 51198 / DSM 5511 / JCM 9101 / NCIMB 13204 / VKM B-1734 / 4k)</name>
    <name type="common">Halococcus turkmenicus</name>
    <dbReference type="NCBI Taxonomy" id="543526"/>
    <lineage>
        <taxon>Archaea</taxon>
        <taxon>Methanobacteriati</taxon>
        <taxon>Methanobacteriota</taxon>
        <taxon>Stenosarchaea group</taxon>
        <taxon>Halobacteria</taxon>
        <taxon>Halobacteriales</taxon>
        <taxon>Natrialbaceae</taxon>
        <taxon>Haloterrigena</taxon>
    </lineage>
</organism>
<evidence type="ECO:0000313" key="3">
    <source>
        <dbReference type="Proteomes" id="UP000001903"/>
    </source>
</evidence>
<keyword evidence="2" id="KW-0614">Plasmid</keyword>
<keyword evidence="1" id="KW-0812">Transmembrane</keyword>
<dbReference type="GeneID" id="8744891"/>
<dbReference type="Proteomes" id="UP000001903">
    <property type="component" value="Plasmid pHTUR01"/>
</dbReference>
<feature type="transmembrane region" description="Helical" evidence="1">
    <location>
        <begin position="57"/>
        <end position="80"/>
    </location>
</feature>
<keyword evidence="1" id="KW-0472">Membrane</keyword>
<sequence>MPALSIAGSWLWQGRPWGYVFAGVGLVFGALLAPTIAGMTIAIALEGDVTVPLTTLVFTMFPILLAAVLAGRCISLLTGVERRQTSDGPRLD</sequence>
<dbReference type="RefSeq" id="WP_012945326.1">
    <property type="nucleotide sequence ID" value="NC_013744.1"/>
</dbReference>
<gene>
    <name evidence="2" type="ordered locus">Htur_4263</name>
</gene>
<dbReference type="AlphaFoldDB" id="D2S135"/>
<name>D2S135_HALTV</name>
<evidence type="ECO:0000256" key="1">
    <source>
        <dbReference type="SAM" id="Phobius"/>
    </source>
</evidence>
<evidence type="ECO:0000313" key="2">
    <source>
        <dbReference type="EMBL" id="ADB63082.1"/>
    </source>
</evidence>
<reference evidence="2 3" key="1">
    <citation type="journal article" date="2010" name="Stand. Genomic Sci.">
        <title>Complete genome sequence of Haloterrigena turkmenica type strain (4k).</title>
        <authorList>
            <person name="Saunders E."/>
            <person name="Tindall B.J."/>
            <person name="Fahnrich R."/>
            <person name="Lapidus A."/>
            <person name="Copeland A."/>
            <person name="Del Rio T.G."/>
            <person name="Lucas S."/>
            <person name="Chen F."/>
            <person name="Tice H."/>
            <person name="Cheng J.F."/>
            <person name="Han C."/>
            <person name="Detter J.C."/>
            <person name="Bruce D."/>
            <person name="Goodwin L."/>
            <person name="Chain P."/>
            <person name="Pitluck S."/>
            <person name="Pati A."/>
            <person name="Ivanova N."/>
            <person name="Mavromatis K."/>
            <person name="Chen A."/>
            <person name="Palaniappan K."/>
            <person name="Land M."/>
            <person name="Hauser L."/>
            <person name="Chang Y.J."/>
            <person name="Jeffries C.D."/>
            <person name="Brettin T."/>
            <person name="Rohde M."/>
            <person name="Goker M."/>
            <person name="Bristow J."/>
            <person name="Eisen J.A."/>
            <person name="Markowitz V."/>
            <person name="Hugenholtz P."/>
            <person name="Klenk H.P."/>
            <person name="Kyrpides N.C."/>
        </authorList>
    </citation>
    <scope>NUCLEOTIDE SEQUENCE [LARGE SCALE GENOMIC DNA]</scope>
    <source>
        <strain evidence="3">ATCC 51198 / DSM 5511 / JCM 9101 / NCIMB 13204 / VKM B-1734 / 4k</strain>
    </source>
</reference>
<feature type="transmembrane region" description="Helical" evidence="1">
    <location>
        <begin position="20"/>
        <end position="45"/>
    </location>
</feature>
<protein>
    <submittedName>
        <fullName evidence="2">Uncharacterized protein</fullName>
    </submittedName>
</protein>
<geneLocation type="plasmid" evidence="2 3">
    <name>pHTUR01</name>
</geneLocation>
<keyword evidence="3" id="KW-1185">Reference proteome</keyword>
<dbReference type="HOGENOM" id="CLU_2406295_0_0_2"/>
<dbReference type="KEGG" id="htu:Htur_4263"/>
<proteinExistence type="predicted"/>
<accession>D2S135</accession>
<keyword evidence="1" id="KW-1133">Transmembrane helix</keyword>